<comment type="caution">
    <text evidence="1">The sequence shown here is derived from an EMBL/GenBank/DDBJ whole genome shotgun (WGS) entry which is preliminary data.</text>
</comment>
<reference evidence="1 2" key="1">
    <citation type="journal article" date="2024" name="BMC Genomics">
        <title>De novo assembly and annotation of Popillia japonica's genome with initial clues to its potential as an invasive pest.</title>
        <authorList>
            <person name="Cucini C."/>
            <person name="Boschi S."/>
            <person name="Funari R."/>
            <person name="Cardaioli E."/>
            <person name="Iannotti N."/>
            <person name="Marturano G."/>
            <person name="Paoli F."/>
            <person name="Bruttini M."/>
            <person name="Carapelli A."/>
            <person name="Frati F."/>
            <person name="Nardi F."/>
        </authorList>
    </citation>
    <scope>NUCLEOTIDE SEQUENCE [LARGE SCALE GENOMIC DNA]</scope>
    <source>
        <strain evidence="1">DMR45628</strain>
    </source>
</reference>
<proteinExistence type="predicted"/>
<dbReference type="EMBL" id="JASPKY010000968">
    <property type="protein sequence ID" value="KAK9679831.1"/>
    <property type="molecule type" value="Genomic_DNA"/>
</dbReference>
<name>A0AAW1HU16_POPJA</name>
<gene>
    <name evidence="1" type="ORF">QE152_g39680</name>
</gene>
<organism evidence="1 2">
    <name type="scientific">Popillia japonica</name>
    <name type="common">Japanese beetle</name>
    <dbReference type="NCBI Taxonomy" id="7064"/>
    <lineage>
        <taxon>Eukaryota</taxon>
        <taxon>Metazoa</taxon>
        <taxon>Ecdysozoa</taxon>
        <taxon>Arthropoda</taxon>
        <taxon>Hexapoda</taxon>
        <taxon>Insecta</taxon>
        <taxon>Pterygota</taxon>
        <taxon>Neoptera</taxon>
        <taxon>Endopterygota</taxon>
        <taxon>Coleoptera</taxon>
        <taxon>Polyphaga</taxon>
        <taxon>Scarabaeiformia</taxon>
        <taxon>Scarabaeidae</taxon>
        <taxon>Rutelinae</taxon>
        <taxon>Popillia</taxon>
    </lineage>
</organism>
<protein>
    <submittedName>
        <fullName evidence="1">Uncharacterized protein</fullName>
    </submittedName>
</protein>
<evidence type="ECO:0000313" key="2">
    <source>
        <dbReference type="Proteomes" id="UP001458880"/>
    </source>
</evidence>
<sequence length="72" mass="8694">MWFVRVISYGIGKISSVVYHRVPYFEGGPFRKERVLLRHARRREIIDVAQFVWINFLIWKLLGVVMKRCVEE</sequence>
<dbReference type="Proteomes" id="UP001458880">
    <property type="component" value="Unassembled WGS sequence"/>
</dbReference>
<accession>A0AAW1HU16</accession>
<keyword evidence="2" id="KW-1185">Reference proteome</keyword>
<evidence type="ECO:0000313" key="1">
    <source>
        <dbReference type="EMBL" id="KAK9679831.1"/>
    </source>
</evidence>
<dbReference type="AlphaFoldDB" id="A0AAW1HU16"/>